<gene>
    <name evidence="2" type="ORF">AALP_AAs67172U000100</name>
</gene>
<proteinExistence type="predicted"/>
<evidence type="ECO:0000313" key="2">
    <source>
        <dbReference type="EMBL" id="KFK22358.1"/>
    </source>
</evidence>
<name>A0A087FXK6_ARAAL</name>
<dbReference type="Proteomes" id="UP000029120">
    <property type="component" value="Unassembled WGS sequence"/>
</dbReference>
<dbReference type="EMBL" id="KL989978">
    <property type="protein sequence ID" value="KFK22358.1"/>
    <property type="molecule type" value="Genomic_DNA"/>
</dbReference>
<feature type="region of interest" description="Disordered" evidence="1">
    <location>
        <begin position="1"/>
        <end position="36"/>
    </location>
</feature>
<evidence type="ECO:0000256" key="1">
    <source>
        <dbReference type="SAM" id="MobiDB-lite"/>
    </source>
</evidence>
<sequence>MDPMKSHRDRPWKDSTRTLRMQKQHRLEQEQKQKDRLAATDLKVDEAVENIYSKFQKLHLDQQKKIAADIESETSEQGWTKVENRKQKIQEQRLEERRKHMVFLAAETKTLQGFAMEQQREIRRKVKEKMAEKEKIATVSLPESSKPKQVSSAESVENEKIATVSLPPKQVSLAEAAEKIDASHLAAYLADSPVRPSPTYLYFLP</sequence>
<protein>
    <submittedName>
        <fullName evidence="2">Uncharacterized protein</fullName>
    </submittedName>
</protein>
<dbReference type="AlphaFoldDB" id="A0A087FXK6"/>
<evidence type="ECO:0000313" key="3">
    <source>
        <dbReference type="Proteomes" id="UP000029120"/>
    </source>
</evidence>
<dbReference type="OrthoDB" id="10658399at2759"/>
<accession>A0A087FXK6</accession>
<feature type="compositionally biased region" description="Polar residues" evidence="1">
    <location>
        <begin position="141"/>
        <end position="155"/>
    </location>
</feature>
<dbReference type="Gramene" id="KFK22358">
    <property type="protein sequence ID" value="KFK22358"/>
    <property type="gene ID" value="AALP_AAs67172U000100"/>
</dbReference>
<feature type="region of interest" description="Disordered" evidence="1">
    <location>
        <begin position="140"/>
        <end position="164"/>
    </location>
</feature>
<keyword evidence="3" id="KW-1185">Reference proteome</keyword>
<feature type="compositionally biased region" description="Basic and acidic residues" evidence="1">
    <location>
        <begin position="25"/>
        <end position="36"/>
    </location>
</feature>
<reference evidence="3" key="1">
    <citation type="journal article" date="2015" name="Nat. Plants">
        <title>Genome expansion of Arabis alpina linked with retrotransposition and reduced symmetric DNA methylation.</title>
        <authorList>
            <person name="Willing E.M."/>
            <person name="Rawat V."/>
            <person name="Mandakova T."/>
            <person name="Maumus F."/>
            <person name="James G.V."/>
            <person name="Nordstroem K.J."/>
            <person name="Becker C."/>
            <person name="Warthmann N."/>
            <person name="Chica C."/>
            <person name="Szarzynska B."/>
            <person name="Zytnicki M."/>
            <person name="Albani M.C."/>
            <person name="Kiefer C."/>
            <person name="Bergonzi S."/>
            <person name="Castaings L."/>
            <person name="Mateos J.L."/>
            <person name="Berns M.C."/>
            <person name="Bujdoso N."/>
            <person name="Piofczyk T."/>
            <person name="de Lorenzo L."/>
            <person name="Barrero-Sicilia C."/>
            <person name="Mateos I."/>
            <person name="Piednoel M."/>
            <person name="Hagmann J."/>
            <person name="Chen-Min-Tao R."/>
            <person name="Iglesias-Fernandez R."/>
            <person name="Schuster S.C."/>
            <person name="Alonso-Blanco C."/>
            <person name="Roudier F."/>
            <person name="Carbonero P."/>
            <person name="Paz-Ares J."/>
            <person name="Davis S.J."/>
            <person name="Pecinka A."/>
            <person name="Quesneville H."/>
            <person name="Colot V."/>
            <person name="Lysak M.A."/>
            <person name="Weigel D."/>
            <person name="Coupland G."/>
            <person name="Schneeberger K."/>
        </authorList>
    </citation>
    <scope>NUCLEOTIDE SEQUENCE [LARGE SCALE GENOMIC DNA]</scope>
    <source>
        <strain evidence="3">cv. Pajares</strain>
    </source>
</reference>
<feature type="compositionally biased region" description="Basic and acidic residues" evidence="1">
    <location>
        <begin position="1"/>
        <end position="17"/>
    </location>
</feature>
<organism evidence="2 3">
    <name type="scientific">Arabis alpina</name>
    <name type="common">Alpine rock-cress</name>
    <dbReference type="NCBI Taxonomy" id="50452"/>
    <lineage>
        <taxon>Eukaryota</taxon>
        <taxon>Viridiplantae</taxon>
        <taxon>Streptophyta</taxon>
        <taxon>Embryophyta</taxon>
        <taxon>Tracheophyta</taxon>
        <taxon>Spermatophyta</taxon>
        <taxon>Magnoliopsida</taxon>
        <taxon>eudicotyledons</taxon>
        <taxon>Gunneridae</taxon>
        <taxon>Pentapetalae</taxon>
        <taxon>rosids</taxon>
        <taxon>malvids</taxon>
        <taxon>Brassicales</taxon>
        <taxon>Brassicaceae</taxon>
        <taxon>Arabideae</taxon>
        <taxon>Arabis</taxon>
    </lineage>
</organism>